<sequence length="419" mass="45333">MSPANPPTPLSLLPLPSQEALRSAYVGQPLSALRTPAIIVDRKRFIDNSERVTREAERRGMKFRAHVKTHKTINGVRLQAKASKGVTAFIASTLPEVYYLAHSGMVEEGLISDILYSLPISSDKLDELSDIQRHCADKAVIRVMVDHPDQIRLLDAYAGNTARGGKPWSCFIKVNGGGNRSGVPAESEQMKTLIKAAMAAENVEIFGFYSHFGQSYASKTLSTATDFYHAEVNCVNTAAKVARQLGAKGDWMLSVGATPTAHAATTIDEQSLTLEGELELHAGCYCLNDLQQLATGLIPPTACALTVLARVVSTYPERGDRGEAMSDCGALAVSKDTGPVPGYGRVMWPEHLAGWDLGRVSQEHGTLVKRDGDADVAVGDLVRILPQHACLVCAAHPWLYVVEDGGETVVDVWVTWKGW</sequence>
<dbReference type="GO" id="GO:0036088">
    <property type="term" value="P:D-serine catabolic process"/>
    <property type="evidence" value="ECO:0007669"/>
    <property type="project" value="TreeGrafter"/>
</dbReference>
<dbReference type="PANTHER" id="PTHR28004:SF2">
    <property type="entry name" value="D-SERINE DEHYDRATASE"/>
    <property type="match status" value="1"/>
</dbReference>
<evidence type="ECO:0000256" key="6">
    <source>
        <dbReference type="ARBA" id="ARBA00022833"/>
    </source>
</evidence>
<comment type="caution">
    <text evidence="15">The sequence shown here is derived from an EMBL/GenBank/DDBJ whole genome shotgun (WGS) entry which is preliminary data.</text>
</comment>
<dbReference type="Gene3D" id="3.20.20.10">
    <property type="entry name" value="Alanine racemase"/>
    <property type="match status" value="1"/>
</dbReference>
<dbReference type="PANTHER" id="PTHR28004">
    <property type="entry name" value="ZGC:162816-RELATED"/>
    <property type="match status" value="1"/>
</dbReference>
<dbReference type="Proteomes" id="UP001164286">
    <property type="component" value="Unassembled WGS sequence"/>
</dbReference>
<dbReference type="GO" id="GO:0046872">
    <property type="term" value="F:metal ion binding"/>
    <property type="evidence" value="ECO:0007669"/>
    <property type="project" value="UniProtKB-KW"/>
</dbReference>
<dbReference type="SUPFAM" id="SSF51419">
    <property type="entry name" value="PLP-binding barrel"/>
    <property type="match status" value="1"/>
</dbReference>
<dbReference type="InterPro" id="IPR001608">
    <property type="entry name" value="Ala_racemase_N"/>
</dbReference>
<feature type="domain" description="D-serine dehydratase-like" evidence="14">
    <location>
        <begin position="304"/>
        <end position="403"/>
    </location>
</feature>
<keyword evidence="6" id="KW-0862">Zinc</keyword>
<evidence type="ECO:0000256" key="4">
    <source>
        <dbReference type="ARBA" id="ARBA00022575"/>
    </source>
</evidence>
<evidence type="ECO:0000256" key="9">
    <source>
        <dbReference type="ARBA" id="ARBA00051198"/>
    </source>
</evidence>
<dbReference type="Pfam" id="PF14031">
    <property type="entry name" value="D-ser_dehydrat"/>
    <property type="match status" value="1"/>
</dbReference>
<dbReference type="AlphaFoldDB" id="A0AA38HGK1"/>
<dbReference type="InterPro" id="IPR042208">
    <property type="entry name" value="D-ser_dehydrat-like_sf"/>
</dbReference>
<dbReference type="Pfam" id="PF01168">
    <property type="entry name" value="Ala_racemase_N"/>
    <property type="match status" value="1"/>
</dbReference>
<dbReference type="InterPro" id="IPR051466">
    <property type="entry name" value="D-amino_acid_metab_enzyme"/>
</dbReference>
<evidence type="ECO:0000313" key="15">
    <source>
        <dbReference type="EMBL" id="KAI9639086.1"/>
    </source>
</evidence>
<dbReference type="SMART" id="SM01119">
    <property type="entry name" value="D-ser_dehydrat"/>
    <property type="match status" value="1"/>
</dbReference>
<dbReference type="Gene3D" id="2.40.37.20">
    <property type="entry name" value="D-serine dehydratase-like domain"/>
    <property type="match status" value="1"/>
</dbReference>
<evidence type="ECO:0000256" key="11">
    <source>
        <dbReference type="ARBA" id="ARBA00066349"/>
    </source>
</evidence>
<evidence type="ECO:0000256" key="13">
    <source>
        <dbReference type="ARBA" id="ARBA00075219"/>
    </source>
</evidence>
<evidence type="ECO:0000259" key="14">
    <source>
        <dbReference type="SMART" id="SM01119"/>
    </source>
</evidence>
<dbReference type="FunFam" id="3.20.20.10:FF:000016">
    <property type="entry name" value="D-serine dehydratase"/>
    <property type="match status" value="1"/>
</dbReference>
<dbReference type="EC" id="4.3.1.18" evidence="11"/>
<organism evidence="15 16">
    <name type="scientific">Dioszegia hungarica</name>
    <dbReference type="NCBI Taxonomy" id="4972"/>
    <lineage>
        <taxon>Eukaryota</taxon>
        <taxon>Fungi</taxon>
        <taxon>Dikarya</taxon>
        <taxon>Basidiomycota</taxon>
        <taxon>Agaricomycotina</taxon>
        <taxon>Tremellomycetes</taxon>
        <taxon>Tremellales</taxon>
        <taxon>Bulleribasidiaceae</taxon>
        <taxon>Dioszegia</taxon>
    </lineage>
</organism>
<reference evidence="15" key="1">
    <citation type="journal article" date="2022" name="G3 (Bethesda)">
        <title>High quality genome of the basidiomycete yeast Dioszegia hungarica PDD-24b-2 isolated from cloud water.</title>
        <authorList>
            <person name="Jarrige D."/>
            <person name="Haridas S."/>
            <person name="Bleykasten-Grosshans C."/>
            <person name="Joly M."/>
            <person name="Nadalig T."/>
            <person name="Sancelme M."/>
            <person name="Vuilleumier S."/>
            <person name="Grigoriev I.V."/>
            <person name="Amato P."/>
            <person name="Bringel F."/>
        </authorList>
    </citation>
    <scope>NUCLEOTIDE SEQUENCE</scope>
    <source>
        <strain evidence="15">PDD-24b-2</strain>
    </source>
</reference>
<evidence type="ECO:0000256" key="3">
    <source>
        <dbReference type="ARBA" id="ARBA00005323"/>
    </source>
</evidence>
<evidence type="ECO:0000256" key="5">
    <source>
        <dbReference type="ARBA" id="ARBA00022723"/>
    </source>
</evidence>
<dbReference type="RefSeq" id="XP_052948863.1">
    <property type="nucleotide sequence ID" value="XM_053087753.1"/>
</dbReference>
<evidence type="ECO:0000256" key="10">
    <source>
        <dbReference type="ARBA" id="ARBA00055764"/>
    </source>
</evidence>
<comment type="similarity">
    <text evidence="3">Belongs to the DSD1 family.</text>
</comment>
<dbReference type="EMBL" id="JAKWFO010000001">
    <property type="protein sequence ID" value="KAI9639086.1"/>
    <property type="molecule type" value="Genomic_DNA"/>
</dbReference>
<keyword evidence="5" id="KW-0479">Metal-binding</keyword>
<proteinExistence type="inferred from homology"/>
<keyword evidence="4" id="KW-0216">Detoxification</keyword>
<dbReference type="InterPro" id="IPR026956">
    <property type="entry name" value="D-ser_dehydrat-like_dom"/>
</dbReference>
<protein>
    <recommendedName>
        <fullName evidence="12">D-serine dehydratase</fullName>
        <ecNumber evidence="11">4.3.1.18</ecNumber>
    </recommendedName>
    <alternativeName>
        <fullName evidence="13">D-serine deaminase</fullName>
    </alternativeName>
</protein>
<keyword evidence="8" id="KW-0456">Lyase</keyword>
<evidence type="ECO:0000256" key="12">
    <source>
        <dbReference type="ARBA" id="ARBA00069616"/>
    </source>
</evidence>
<gene>
    <name evidence="15" type="ORF">MKK02DRAFT_29224</name>
</gene>
<dbReference type="GO" id="GO:0009636">
    <property type="term" value="P:response to toxic substance"/>
    <property type="evidence" value="ECO:0007669"/>
    <property type="project" value="UniProtKB-KW"/>
</dbReference>
<dbReference type="InterPro" id="IPR029066">
    <property type="entry name" value="PLP-binding_barrel"/>
</dbReference>
<comment type="cofactor">
    <cofactor evidence="1">
        <name>pyridoxal 5'-phosphate</name>
        <dbReference type="ChEBI" id="CHEBI:597326"/>
    </cofactor>
</comment>
<evidence type="ECO:0000256" key="8">
    <source>
        <dbReference type="ARBA" id="ARBA00023239"/>
    </source>
</evidence>
<comment type="cofactor">
    <cofactor evidence="2">
        <name>Zn(2+)</name>
        <dbReference type="ChEBI" id="CHEBI:29105"/>
    </cofactor>
</comment>
<keyword evidence="16" id="KW-1185">Reference proteome</keyword>
<evidence type="ECO:0000256" key="2">
    <source>
        <dbReference type="ARBA" id="ARBA00001947"/>
    </source>
</evidence>
<keyword evidence="7" id="KW-0663">Pyridoxal phosphate</keyword>
<accession>A0AA38HGK1</accession>
<name>A0AA38HGK1_9TREE</name>
<dbReference type="GO" id="GO:0008721">
    <property type="term" value="F:D-serine ammonia-lyase activity"/>
    <property type="evidence" value="ECO:0007669"/>
    <property type="project" value="UniProtKB-EC"/>
</dbReference>
<evidence type="ECO:0000313" key="16">
    <source>
        <dbReference type="Proteomes" id="UP001164286"/>
    </source>
</evidence>
<dbReference type="GeneID" id="77726958"/>
<evidence type="ECO:0000256" key="7">
    <source>
        <dbReference type="ARBA" id="ARBA00022898"/>
    </source>
</evidence>
<comment type="catalytic activity">
    <reaction evidence="9">
        <text>D-serine = pyruvate + NH4(+)</text>
        <dbReference type="Rhea" id="RHEA:13977"/>
        <dbReference type="ChEBI" id="CHEBI:15361"/>
        <dbReference type="ChEBI" id="CHEBI:28938"/>
        <dbReference type="ChEBI" id="CHEBI:35247"/>
        <dbReference type="EC" id="4.3.1.18"/>
    </reaction>
    <physiologicalReaction direction="left-to-right" evidence="9">
        <dbReference type="Rhea" id="RHEA:13978"/>
    </physiologicalReaction>
</comment>
<comment type="function">
    <text evidence="10">Catalyzes the conversion of D-serine to pyruvate and ammonia. May play a role in D-serine detoxification.</text>
</comment>
<evidence type="ECO:0000256" key="1">
    <source>
        <dbReference type="ARBA" id="ARBA00001933"/>
    </source>
</evidence>